<dbReference type="Proteomes" id="UP000886796">
    <property type="component" value="Unassembled WGS sequence"/>
</dbReference>
<dbReference type="EMBL" id="DVFK01000064">
    <property type="protein sequence ID" value="HIQ67733.1"/>
    <property type="molecule type" value="Genomic_DNA"/>
</dbReference>
<feature type="compositionally biased region" description="Low complexity" evidence="1">
    <location>
        <begin position="31"/>
        <end position="51"/>
    </location>
</feature>
<reference evidence="3" key="2">
    <citation type="journal article" date="2021" name="PeerJ">
        <title>Extensive microbial diversity within the chicken gut microbiome revealed by metagenomics and culture.</title>
        <authorList>
            <person name="Gilroy R."/>
            <person name="Ravi A."/>
            <person name="Getino M."/>
            <person name="Pursley I."/>
            <person name="Horton D.L."/>
            <person name="Alikhan N.F."/>
            <person name="Baker D."/>
            <person name="Gharbi K."/>
            <person name="Hall N."/>
            <person name="Watson M."/>
            <person name="Adriaenssens E.M."/>
            <person name="Foster-Nyarko E."/>
            <person name="Jarju S."/>
            <person name="Secka A."/>
            <person name="Antonio M."/>
            <person name="Oren A."/>
            <person name="Chaudhuri R.R."/>
            <person name="La Ragione R."/>
            <person name="Hildebrand F."/>
            <person name="Pallen M.J."/>
        </authorList>
    </citation>
    <scope>NUCLEOTIDE SEQUENCE</scope>
    <source>
        <strain evidence="3">13361</strain>
    </source>
</reference>
<proteinExistence type="predicted"/>
<reference evidence="3" key="1">
    <citation type="submission" date="2020-10" db="EMBL/GenBank/DDBJ databases">
        <authorList>
            <person name="Gilroy R."/>
        </authorList>
    </citation>
    <scope>NUCLEOTIDE SEQUENCE</scope>
    <source>
        <strain evidence="3">13361</strain>
    </source>
</reference>
<comment type="caution">
    <text evidence="3">The sequence shown here is derived from an EMBL/GenBank/DDBJ whole genome shotgun (WGS) entry which is preliminary data.</text>
</comment>
<feature type="region of interest" description="Disordered" evidence="1">
    <location>
        <begin position="24"/>
        <end position="62"/>
    </location>
</feature>
<keyword evidence="2" id="KW-0732">Signal</keyword>
<evidence type="ECO:0000313" key="3">
    <source>
        <dbReference type="EMBL" id="HIQ67733.1"/>
    </source>
</evidence>
<gene>
    <name evidence="3" type="ORF">IAB74_04385</name>
</gene>
<evidence type="ECO:0000256" key="1">
    <source>
        <dbReference type="SAM" id="MobiDB-lite"/>
    </source>
</evidence>
<feature type="signal peptide" evidence="2">
    <location>
        <begin position="1"/>
        <end position="18"/>
    </location>
</feature>
<organism evidence="3 4">
    <name type="scientific">Candidatus Faecousia excrementigallinarum</name>
    <dbReference type="NCBI Taxonomy" id="2840806"/>
    <lineage>
        <taxon>Bacteria</taxon>
        <taxon>Bacillati</taxon>
        <taxon>Bacillota</taxon>
        <taxon>Clostridia</taxon>
        <taxon>Eubacteriales</taxon>
        <taxon>Oscillospiraceae</taxon>
        <taxon>Faecousia</taxon>
    </lineage>
</organism>
<protein>
    <submittedName>
        <fullName evidence="3">Uncharacterized protein</fullName>
    </submittedName>
</protein>
<evidence type="ECO:0000256" key="2">
    <source>
        <dbReference type="SAM" id="SignalP"/>
    </source>
</evidence>
<dbReference type="AlphaFoldDB" id="A0A9D0Z2E2"/>
<sequence>MKKMISLLLVVALFAAMAAGCAQKPAEETTEPTTEATTEPTTEATTEPTTEATEEVSDPTQGAEAGSLEAMINEIVTIQPVEVMMPTAIPLDLTDTSEDGAFKLKGYTGLEDASMLTEACAYESMVGSVAFSMVLVRVNDAADAETVGQQMKDGIDPRKWICVEANDLQVVGCGDVVMLIMLDSSLGVTSQNFVDAFQTVCGAELDFVLK</sequence>
<evidence type="ECO:0000313" key="4">
    <source>
        <dbReference type="Proteomes" id="UP000886796"/>
    </source>
</evidence>
<accession>A0A9D0Z2E2</accession>
<name>A0A9D0Z2E2_9FIRM</name>
<dbReference type="PROSITE" id="PS51257">
    <property type="entry name" value="PROKAR_LIPOPROTEIN"/>
    <property type="match status" value="1"/>
</dbReference>
<feature type="chain" id="PRO_5038993947" evidence="2">
    <location>
        <begin position="19"/>
        <end position="210"/>
    </location>
</feature>